<keyword evidence="3 6" id="KW-0238">DNA-binding</keyword>
<reference evidence="9" key="2">
    <citation type="submission" date="2021-01" db="UniProtKB">
        <authorList>
            <consortium name="EnsemblMetazoa"/>
        </authorList>
    </citation>
    <scope>IDENTIFICATION</scope>
</reference>
<evidence type="ECO:0000256" key="7">
    <source>
        <dbReference type="SAM" id="MobiDB-lite"/>
    </source>
</evidence>
<keyword evidence="5 6" id="KW-0539">Nucleus</keyword>
<dbReference type="PANTHER" id="PTHR21545:SF13">
    <property type="entry name" value="ECDYSONE-INDUCED PROTEIN 93F, ISOFORM C"/>
    <property type="match status" value="1"/>
</dbReference>
<feature type="region of interest" description="Disordered" evidence="7">
    <location>
        <begin position="133"/>
        <end position="175"/>
    </location>
</feature>
<keyword evidence="10" id="KW-1185">Reference proteome</keyword>
<dbReference type="FunFam" id="1.10.10.60:FF:000019">
    <property type="entry name" value="Ligand-dependent corepressor isoform 1"/>
    <property type="match status" value="1"/>
</dbReference>
<organism evidence="9 10">
    <name type="scientific">Strongylocentrotus purpuratus</name>
    <name type="common">Purple sea urchin</name>
    <dbReference type="NCBI Taxonomy" id="7668"/>
    <lineage>
        <taxon>Eukaryota</taxon>
        <taxon>Metazoa</taxon>
        <taxon>Echinodermata</taxon>
        <taxon>Eleutherozoa</taxon>
        <taxon>Echinozoa</taxon>
        <taxon>Echinoidea</taxon>
        <taxon>Euechinoidea</taxon>
        <taxon>Echinacea</taxon>
        <taxon>Camarodonta</taxon>
        <taxon>Echinidea</taxon>
        <taxon>Strongylocentrotidae</taxon>
        <taxon>Strongylocentrotus</taxon>
    </lineage>
</organism>
<feature type="compositionally biased region" description="Low complexity" evidence="7">
    <location>
        <begin position="729"/>
        <end position="739"/>
    </location>
</feature>
<evidence type="ECO:0000313" key="10">
    <source>
        <dbReference type="Proteomes" id="UP000007110"/>
    </source>
</evidence>
<feature type="domain" description="HTH psq-type" evidence="8">
    <location>
        <begin position="504"/>
        <end position="556"/>
    </location>
</feature>
<reference evidence="10" key="1">
    <citation type="submission" date="2015-02" db="EMBL/GenBank/DDBJ databases">
        <title>Genome sequencing for Strongylocentrotus purpuratus.</title>
        <authorList>
            <person name="Murali S."/>
            <person name="Liu Y."/>
            <person name="Vee V."/>
            <person name="English A."/>
            <person name="Wang M."/>
            <person name="Skinner E."/>
            <person name="Han Y."/>
            <person name="Muzny D.M."/>
            <person name="Worley K.C."/>
            <person name="Gibbs R.A."/>
        </authorList>
    </citation>
    <scope>NUCLEOTIDE SEQUENCE</scope>
</reference>
<keyword evidence="2" id="KW-0805">Transcription regulation</keyword>
<accession>A0A7M7NVB0</accession>
<dbReference type="PANTHER" id="PTHR21545">
    <property type="entry name" value="TRANSCRIPTION FACTOR MLR1/2"/>
    <property type="match status" value="1"/>
</dbReference>
<dbReference type="GO" id="GO:0006357">
    <property type="term" value="P:regulation of transcription by RNA polymerase II"/>
    <property type="evidence" value="ECO:0000318"/>
    <property type="project" value="GO_Central"/>
</dbReference>
<feature type="compositionally biased region" description="Low complexity" evidence="7">
    <location>
        <begin position="770"/>
        <end position="779"/>
    </location>
</feature>
<evidence type="ECO:0000256" key="4">
    <source>
        <dbReference type="ARBA" id="ARBA00023163"/>
    </source>
</evidence>
<proteinExistence type="predicted"/>
<feature type="region of interest" description="Disordered" evidence="7">
    <location>
        <begin position="557"/>
        <end position="606"/>
    </location>
</feature>
<dbReference type="GO" id="GO:0005634">
    <property type="term" value="C:nucleus"/>
    <property type="evidence" value="ECO:0000318"/>
    <property type="project" value="GO_Central"/>
</dbReference>
<dbReference type="OMA" id="SLQYETH"/>
<feature type="region of interest" description="Disordered" evidence="7">
    <location>
        <begin position="463"/>
        <end position="509"/>
    </location>
</feature>
<name>A0A7M7NVB0_STRPU</name>
<feature type="compositionally biased region" description="Low complexity" evidence="7">
    <location>
        <begin position="463"/>
        <end position="493"/>
    </location>
</feature>
<dbReference type="Pfam" id="PF05225">
    <property type="entry name" value="HTH_psq"/>
    <property type="match status" value="2"/>
</dbReference>
<evidence type="ECO:0000259" key="8">
    <source>
        <dbReference type="PROSITE" id="PS50960"/>
    </source>
</evidence>
<keyword evidence="4" id="KW-0804">Transcription</keyword>
<dbReference type="AlphaFoldDB" id="A0A7M7NVB0"/>
<dbReference type="Proteomes" id="UP000007110">
    <property type="component" value="Unassembled WGS sequence"/>
</dbReference>
<evidence type="ECO:0000256" key="2">
    <source>
        <dbReference type="ARBA" id="ARBA00023015"/>
    </source>
</evidence>
<feature type="compositionally biased region" description="Low complexity" evidence="7">
    <location>
        <begin position="561"/>
        <end position="575"/>
    </location>
</feature>
<dbReference type="SUPFAM" id="SSF46689">
    <property type="entry name" value="Homeodomain-like"/>
    <property type="match status" value="2"/>
</dbReference>
<feature type="DNA-binding region" description="H-T-H motif" evidence="6">
    <location>
        <begin position="532"/>
        <end position="552"/>
    </location>
</feature>
<dbReference type="RefSeq" id="XP_030841278.1">
    <property type="nucleotide sequence ID" value="XM_030985418.1"/>
</dbReference>
<dbReference type="InterPro" id="IPR007889">
    <property type="entry name" value="HTH_Psq"/>
</dbReference>
<dbReference type="EnsemblMetazoa" id="XM_030985418">
    <property type="protein sequence ID" value="XP_030841278"/>
    <property type="gene ID" value="LOC100893839"/>
</dbReference>
<feature type="region of interest" description="Disordered" evidence="7">
    <location>
        <begin position="720"/>
        <end position="739"/>
    </location>
</feature>
<dbReference type="KEGG" id="spu:100893839"/>
<protein>
    <recommendedName>
        <fullName evidence="8">HTH psq-type domain-containing protein</fullName>
    </recommendedName>
</protein>
<dbReference type="PROSITE" id="PS50960">
    <property type="entry name" value="HTH_PSQ"/>
    <property type="match status" value="1"/>
</dbReference>
<dbReference type="Gene3D" id="1.10.10.60">
    <property type="entry name" value="Homeodomain-like"/>
    <property type="match status" value="2"/>
</dbReference>
<evidence type="ECO:0000256" key="5">
    <source>
        <dbReference type="ARBA" id="ARBA00023242"/>
    </source>
</evidence>
<comment type="subcellular location">
    <subcellularLocation>
        <location evidence="1 6">Nucleus</location>
    </subcellularLocation>
</comment>
<evidence type="ECO:0000256" key="3">
    <source>
        <dbReference type="ARBA" id="ARBA00023125"/>
    </source>
</evidence>
<dbReference type="GeneID" id="100893839"/>
<dbReference type="OrthoDB" id="10028342at2759"/>
<dbReference type="InParanoid" id="A0A7M7NVB0"/>
<dbReference type="InterPro" id="IPR009057">
    <property type="entry name" value="Homeodomain-like_sf"/>
</dbReference>
<feature type="compositionally biased region" description="Acidic residues" evidence="7">
    <location>
        <begin position="153"/>
        <end position="174"/>
    </location>
</feature>
<evidence type="ECO:0000256" key="6">
    <source>
        <dbReference type="PROSITE-ProRule" id="PRU00320"/>
    </source>
</evidence>
<dbReference type="GO" id="GO:0003677">
    <property type="term" value="F:DNA binding"/>
    <property type="evidence" value="ECO:0007669"/>
    <property type="project" value="UniProtKB-UniRule"/>
</dbReference>
<sequence>MKMAVYAKCGNQRCYQERKQLRKELERGRKNLISYIGLECVIESVFGSEFVQKVSPFKAAQDDTHSHEPCDWQGEKENCAMCAARQEIVQESIARHEAYIDTLEETKDSSRHVTSKERVLRAQQWLADSVPLSAVQPGKKTDQPLDLSRNGLEDDFETPEEARDEDGEDKDDEGSMLKVPAIMVQRSKTKSTRSCRINGSSTYTQEDLKLALKEVKLGKIGTRRASVLYGIPRSTIRNHLNRSKANKANEETEEVARPTAVEEVEMKIPKRLPYITDPVNKRVKVERNLIPEPNLAFPFTALFQQYQQQGINYEDCSTDEVVGKLRNFLQGRSAGGSGKLPKLAGFDHGLDQALVRELVMTCTKVGSLGTEEDMQRRESYVRDLGQDKLPNQVFQHLIGHLLETEKVHLLSGKKDVRQHIGLSSVIRQPSSPEQDQDVKVPCFKPVVCDIGGAQDMDKMMQYCDSSSSSHSSPTKSYSPSSNNNNNQASHCASYDSMVPASSKRPKRGRYRCYDRDSLVQAVNAVQRGEMSVTRAGNVFGVPHSTLEYKVKERHLKRMAKKGQQAHQQQLLQHQKQSAEKGESSQTPILGVPPGIHLHDGHSMPSALASARPYESFAEKLRAMSEKQALQNSYSYLRQQLESQPALLASHGIPAGALSLSEADRYRLEEAQTTLAAHTQLALTEQWAQWLHKPVFSSPFFNIYTPPPAALGIDPTGMFYRMEDPKQGGSSNSSKKPSVSDAINRLVEAHLYSSLYNPPFGPGVSDHGVHSSMTGESSSSQEADQLDDQRSKRRATPEDGEDSPQPKKALKA</sequence>
<feature type="region of interest" description="Disordered" evidence="7">
    <location>
        <begin position="759"/>
        <end position="811"/>
    </location>
</feature>
<evidence type="ECO:0000256" key="1">
    <source>
        <dbReference type="ARBA" id="ARBA00004123"/>
    </source>
</evidence>
<evidence type="ECO:0000313" key="9">
    <source>
        <dbReference type="EnsemblMetazoa" id="XP_030841278"/>
    </source>
</evidence>